<dbReference type="Proteomes" id="UP000022447">
    <property type="component" value="Unassembled WGS sequence"/>
</dbReference>
<feature type="domain" description="Methyltransferase type 11" evidence="1">
    <location>
        <begin position="58"/>
        <end position="143"/>
    </location>
</feature>
<dbReference type="GO" id="GO:0008757">
    <property type="term" value="F:S-adenosylmethionine-dependent methyltransferase activity"/>
    <property type="evidence" value="ECO:0007669"/>
    <property type="project" value="InterPro"/>
</dbReference>
<name>X7E9V1_9RHOB</name>
<evidence type="ECO:0000313" key="2">
    <source>
        <dbReference type="EMBL" id="ETX12737.1"/>
    </source>
</evidence>
<gene>
    <name evidence="2" type="ORF">OCH239_17365</name>
</gene>
<reference evidence="2 3" key="1">
    <citation type="submission" date="2014-01" db="EMBL/GenBank/DDBJ databases">
        <title>Roseivivax halodurans JCM 10272 Genome Sequencing.</title>
        <authorList>
            <person name="Lai Q."/>
            <person name="Li G."/>
            <person name="Shao Z."/>
        </authorList>
    </citation>
    <scope>NUCLEOTIDE SEQUENCE [LARGE SCALE GENOMIC DNA]</scope>
    <source>
        <strain evidence="2 3">JCM 10272</strain>
    </source>
</reference>
<dbReference type="EMBL" id="JALZ01000057">
    <property type="protein sequence ID" value="ETX12737.1"/>
    <property type="molecule type" value="Genomic_DNA"/>
</dbReference>
<dbReference type="Gene3D" id="3.40.50.150">
    <property type="entry name" value="Vaccinia Virus protein VP39"/>
    <property type="match status" value="1"/>
</dbReference>
<sequence length="247" mass="26751">MSMAGLHVADIGSDLADLAPSTDRYAQRFSGPTGNWLLSRQTNALRTLIAPWPGSEVLDVGGGHGQIAAPLIADGHIVRVHASCEAALGRARRLDPQPDLGVGPLMPLPYPDRSFDVVTSFRLLAHIGDWQGLLDEFCRVARKAVIVDFPIPAGANTFQPILLGLKKSLETETRSFATIATREIVARGAANGFPLSEHIGQFVLPMVVHRTLRQPWLSERSERLLASAGLAHWLGSPVVLALWRPDI</sequence>
<dbReference type="InterPro" id="IPR029063">
    <property type="entry name" value="SAM-dependent_MTases_sf"/>
</dbReference>
<protein>
    <recommendedName>
        <fullName evidence="1">Methyltransferase type 11 domain-containing protein</fullName>
    </recommendedName>
</protein>
<proteinExistence type="predicted"/>
<keyword evidence="3" id="KW-1185">Reference proteome</keyword>
<dbReference type="eggNOG" id="COG2226">
    <property type="taxonomic scope" value="Bacteria"/>
</dbReference>
<dbReference type="OrthoDB" id="528104at2"/>
<dbReference type="Pfam" id="PF08241">
    <property type="entry name" value="Methyltransf_11"/>
    <property type="match status" value="1"/>
</dbReference>
<evidence type="ECO:0000313" key="3">
    <source>
        <dbReference type="Proteomes" id="UP000022447"/>
    </source>
</evidence>
<comment type="caution">
    <text evidence="2">The sequence shown here is derived from an EMBL/GenBank/DDBJ whole genome shotgun (WGS) entry which is preliminary data.</text>
</comment>
<dbReference type="RefSeq" id="WP_051489656.1">
    <property type="nucleotide sequence ID" value="NZ_JALZ01000057.1"/>
</dbReference>
<dbReference type="AlphaFoldDB" id="X7E9V1"/>
<dbReference type="SUPFAM" id="SSF53335">
    <property type="entry name" value="S-adenosyl-L-methionine-dependent methyltransferases"/>
    <property type="match status" value="1"/>
</dbReference>
<dbReference type="InterPro" id="IPR013216">
    <property type="entry name" value="Methyltransf_11"/>
</dbReference>
<evidence type="ECO:0000259" key="1">
    <source>
        <dbReference type="Pfam" id="PF08241"/>
    </source>
</evidence>
<organism evidence="2 3">
    <name type="scientific">Roseivivax halodurans JCM 10272</name>
    <dbReference type="NCBI Taxonomy" id="1449350"/>
    <lineage>
        <taxon>Bacteria</taxon>
        <taxon>Pseudomonadati</taxon>
        <taxon>Pseudomonadota</taxon>
        <taxon>Alphaproteobacteria</taxon>
        <taxon>Rhodobacterales</taxon>
        <taxon>Roseobacteraceae</taxon>
        <taxon>Roseivivax</taxon>
    </lineage>
</organism>
<accession>X7E9V1</accession>
<dbReference type="STRING" id="1449350.OCH239_17365"/>